<organism evidence="2">
    <name type="scientific">Cyanothece sp. (strain PCC 7425 / ATCC 29141)</name>
    <dbReference type="NCBI Taxonomy" id="395961"/>
    <lineage>
        <taxon>Bacteria</taxon>
        <taxon>Bacillati</taxon>
        <taxon>Cyanobacteriota</taxon>
        <taxon>Cyanophyceae</taxon>
        <taxon>Gomontiellales</taxon>
        <taxon>Cyanothecaceae</taxon>
        <taxon>Cyanothece</taxon>
    </lineage>
</organism>
<reference evidence="2" key="1">
    <citation type="submission" date="2009-01" db="EMBL/GenBank/DDBJ databases">
        <title>Complete sequence of chromosome Cyanothece sp. PCC 7425.</title>
        <authorList>
            <consortium name="US DOE Joint Genome Institute"/>
            <person name="Lucas S."/>
            <person name="Copeland A."/>
            <person name="Lapidus A."/>
            <person name="Glavina del Rio T."/>
            <person name="Dalin E."/>
            <person name="Tice H."/>
            <person name="Bruce D."/>
            <person name="Goodwin L."/>
            <person name="Pitluck S."/>
            <person name="Sims D."/>
            <person name="Meineke L."/>
            <person name="Brettin T."/>
            <person name="Detter J.C."/>
            <person name="Han C."/>
            <person name="Larimer F."/>
            <person name="Land M."/>
            <person name="Hauser L."/>
            <person name="Kyrpides N."/>
            <person name="Ovchinnikova G."/>
            <person name="Liberton M."/>
            <person name="Stoeckel J."/>
            <person name="Banerjee A."/>
            <person name="Singh A."/>
            <person name="Page L."/>
            <person name="Sato H."/>
            <person name="Zhao L."/>
            <person name="Sherman L."/>
            <person name="Pakrasi H."/>
            <person name="Richardson P."/>
        </authorList>
    </citation>
    <scope>NUCLEOTIDE SEQUENCE</scope>
    <source>
        <strain evidence="2">PCC 7425</strain>
    </source>
</reference>
<evidence type="ECO:0000256" key="1">
    <source>
        <dbReference type="SAM" id="MobiDB-lite"/>
    </source>
</evidence>
<dbReference type="STRING" id="395961.Cyan7425_5239"/>
<sequence length="55" mass="5816">MDTKKPQLSEDAQLSAQISADDEELELSEEEINRVAGGAKAAITSCGAPVCCNYD</sequence>
<name>B8HR23_CYAP4</name>
<proteinExistence type="predicted"/>
<gene>
    <name evidence="2" type="ordered locus">Cyan7425_5239</name>
</gene>
<feature type="region of interest" description="Disordered" evidence="1">
    <location>
        <begin position="1"/>
        <end position="23"/>
    </location>
</feature>
<evidence type="ECO:0000313" key="2">
    <source>
        <dbReference type="EMBL" id="ACL47531.1"/>
    </source>
</evidence>
<dbReference type="KEGG" id="cyn:Cyan7425_5239"/>
<dbReference type="AlphaFoldDB" id="B8HR23"/>
<accession>B8HR23</accession>
<dbReference type="HOGENOM" id="CLU_3060730_0_0_3"/>
<dbReference type="EMBL" id="CP001344">
    <property type="protein sequence ID" value="ACL47531.1"/>
    <property type="molecule type" value="Genomic_DNA"/>
</dbReference>
<protein>
    <submittedName>
        <fullName evidence="2">Uncharacterized protein</fullName>
    </submittedName>
</protein>